<comment type="caution">
    <text evidence="4">The sequence shown here is derived from an EMBL/GenBank/DDBJ whole genome shotgun (WGS) entry which is preliminary data.</text>
</comment>
<protein>
    <submittedName>
        <fullName evidence="4">Uncharacterized protein</fullName>
    </submittedName>
</protein>
<evidence type="ECO:0000313" key="6">
    <source>
        <dbReference type="Proteomes" id="UP001213799"/>
    </source>
</evidence>
<evidence type="ECO:0000256" key="2">
    <source>
        <dbReference type="SAM" id="MobiDB-lite"/>
    </source>
</evidence>
<evidence type="ECO:0000313" key="4">
    <source>
        <dbReference type="EMBL" id="KAJ5593586.1"/>
    </source>
</evidence>
<sequence>MPKIPTASRNPNPAVQPPTRAARKPAGAGTSATRVRPSPSSANIVESNRTPREVQPQRALRAHASQSNNHDENNHDDCIKWLEAAEEDHQNRTARLNENCQQLVAEKAQLSAQVRQLALEKQKYAEECRRLKGENRTLEDSLKTATSLDQMPRDEYKQALKELQTSLADQITAKMNESDNVYFSTLLPSPNAAQTWQDQDANYLLGPSDIPAQPLQGYSSSSLPTIPHIDPYAHLP</sequence>
<gene>
    <name evidence="3" type="ORF">N7537_010383</name>
    <name evidence="4" type="ORF">N7537_010490</name>
    <name evidence="5" type="ORF">N7537_010509</name>
</gene>
<evidence type="ECO:0000256" key="1">
    <source>
        <dbReference type="SAM" id="Coils"/>
    </source>
</evidence>
<evidence type="ECO:0000313" key="5">
    <source>
        <dbReference type="EMBL" id="KAJ5593605.1"/>
    </source>
</evidence>
<accession>A0AAD6DV34</accession>
<keyword evidence="1" id="KW-0175">Coiled coil</keyword>
<keyword evidence="6" id="KW-1185">Reference proteome</keyword>
<reference evidence="4" key="2">
    <citation type="submission" date="2023-01" db="EMBL/GenBank/DDBJ databases">
        <authorList>
            <person name="Petersen C."/>
        </authorList>
    </citation>
    <scope>NUCLEOTIDE SEQUENCE</scope>
    <source>
        <strain evidence="4">IBT 12815</strain>
    </source>
</reference>
<feature type="compositionally biased region" description="Polar residues" evidence="2">
    <location>
        <begin position="30"/>
        <end position="48"/>
    </location>
</feature>
<reference evidence="4" key="1">
    <citation type="journal article" date="2023" name="IMA Fungus">
        <title>Comparative genomic study of the Penicillium genus elucidates a diverse pangenome and 15 lateral gene transfer events.</title>
        <authorList>
            <person name="Petersen C."/>
            <person name="Sorensen T."/>
            <person name="Nielsen M.R."/>
            <person name="Sondergaard T.E."/>
            <person name="Sorensen J.L."/>
            <person name="Fitzpatrick D.A."/>
            <person name="Frisvad J.C."/>
            <person name="Nielsen K.L."/>
        </authorList>
    </citation>
    <scope>NUCLEOTIDE SEQUENCE</scope>
    <source>
        <strain evidence="4">IBT 12815</strain>
    </source>
</reference>
<dbReference type="EMBL" id="JAQJAE010000005">
    <property type="protein sequence ID" value="KAJ5593479.1"/>
    <property type="molecule type" value="Genomic_DNA"/>
</dbReference>
<dbReference type="GeneID" id="81591679"/>
<dbReference type="EMBL" id="JAQJAE010000005">
    <property type="protein sequence ID" value="KAJ5593586.1"/>
    <property type="molecule type" value="Genomic_DNA"/>
</dbReference>
<dbReference type="Proteomes" id="UP001213799">
    <property type="component" value="Unassembled WGS sequence"/>
</dbReference>
<dbReference type="RefSeq" id="XP_056750105.1">
    <property type="nucleotide sequence ID" value="XM_056901437.1"/>
</dbReference>
<proteinExistence type="predicted"/>
<name>A0AAD6DV34_9EURO</name>
<dbReference type="EMBL" id="JAQJAE010000005">
    <property type="protein sequence ID" value="KAJ5593605.1"/>
    <property type="molecule type" value="Genomic_DNA"/>
</dbReference>
<evidence type="ECO:0000313" key="3">
    <source>
        <dbReference type="EMBL" id="KAJ5593479.1"/>
    </source>
</evidence>
<organism evidence="4 6">
    <name type="scientific">Penicillium hordei</name>
    <dbReference type="NCBI Taxonomy" id="40994"/>
    <lineage>
        <taxon>Eukaryota</taxon>
        <taxon>Fungi</taxon>
        <taxon>Dikarya</taxon>
        <taxon>Ascomycota</taxon>
        <taxon>Pezizomycotina</taxon>
        <taxon>Eurotiomycetes</taxon>
        <taxon>Eurotiomycetidae</taxon>
        <taxon>Eurotiales</taxon>
        <taxon>Aspergillaceae</taxon>
        <taxon>Penicillium</taxon>
    </lineage>
</organism>
<dbReference type="AlphaFoldDB" id="A0AAD6DV34"/>
<feature type="region of interest" description="Disordered" evidence="2">
    <location>
        <begin position="1"/>
        <end position="75"/>
    </location>
</feature>
<feature type="coiled-coil region" evidence="1">
    <location>
        <begin position="86"/>
        <end position="173"/>
    </location>
</feature>